<feature type="domain" description="PAC" evidence="10">
    <location>
        <begin position="203"/>
        <end position="256"/>
    </location>
</feature>
<dbReference type="SUPFAM" id="SSF55785">
    <property type="entry name" value="PYP-like sensor domain (PAS domain)"/>
    <property type="match status" value="2"/>
</dbReference>
<organism evidence="11 12">
    <name type="scientific">Myxococcus llanfairpwllgwyngyllgogerychwyrndrobwllllantysiliogogogochensis</name>
    <dbReference type="NCBI Taxonomy" id="2590453"/>
    <lineage>
        <taxon>Bacteria</taxon>
        <taxon>Pseudomonadati</taxon>
        <taxon>Myxococcota</taxon>
        <taxon>Myxococcia</taxon>
        <taxon>Myxococcales</taxon>
        <taxon>Cystobacterineae</taxon>
        <taxon>Myxococcaceae</taxon>
        <taxon>Myxococcus</taxon>
    </lineage>
</organism>
<dbReference type="Gene3D" id="3.40.50.2300">
    <property type="match status" value="1"/>
</dbReference>
<dbReference type="Pfam" id="PF00072">
    <property type="entry name" value="Response_reg"/>
    <property type="match status" value="1"/>
</dbReference>
<dbReference type="InterPro" id="IPR011006">
    <property type="entry name" value="CheY-like_superfamily"/>
</dbReference>
<evidence type="ECO:0000313" key="12">
    <source>
        <dbReference type="Proteomes" id="UP000315369"/>
    </source>
</evidence>
<evidence type="ECO:0000259" key="10">
    <source>
        <dbReference type="PROSITE" id="PS50113"/>
    </source>
</evidence>
<dbReference type="InterPro" id="IPR003661">
    <property type="entry name" value="HisK_dim/P_dom"/>
</dbReference>
<dbReference type="PANTHER" id="PTHR43547:SF2">
    <property type="entry name" value="HYBRID SIGNAL TRANSDUCTION HISTIDINE KINASE C"/>
    <property type="match status" value="1"/>
</dbReference>
<evidence type="ECO:0000256" key="5">
    <source>
        <dbReference type="ARBA" id="ARBA00022777"/>
    </source>
</evidence>
<evidence type="ECO:0000256" key="4">
    <source>
        <dbReference type="ARBA" id="ARBA00022679"/>
    </source>
</evidence>
<dbReference type="SMART" id="SM00448">
    <property type="entry name" value="REC"/>
    <property type="match status" value="1"/>
</dbReference>
<evidence type="ECO:0000256" key="2">
    <source>
        <dbReference type="ARBA" id="ARBA00012438"/>
    </source>
</evidence>
<dbReference type="InterPro" id="IPR003594">
    <property type="entry name" value="HATPase_dom"/>
</dbReference>
<dbReference type="EC" id="2.7.13.3" evidence="2"/>
<evidence type="ECO:0000256" key="3">
    <source>
        <dbReference type="ARBA" id="ARBA00022553"/>
    </source>
</evidence>
<keyword evidence="12" id="KW-1185">Reference proteome</keyword>
<dbReference type="NCBIfam" id="TIGR00229">
    <property type="entry name" value="sensory_box"/>
    <property type="match status" value="2"/>
</dbReference>
<evidence type="ECO:0000259" key="8">
    <source>
        <dbReference type="PROSITE" id="PS50110"/>
    </source>
</evidence>
<keyword evidence="4" id="KW-0808">Transferase</keyword>
<dbReference type="Gene3D" id="3.30.565.10">
    <property type="entry name" value="Histidine kinase-like ATPase, C-terminal domain"/>
    <property type="match status" value="1"/>
</dbReference>
<dbReference type="PROSITE" id="PS50110">
    <property type="entry name" value="RESPONSE_REGULATORY"/>
    <property type="match status" value="1"/>
</dbReference>
<dbReference type="PRINTS" id="PR00344">
    <property type="entry name" value="BCTRLSENSOR"/>
</dbReference>
<keyword evidence="5" id="KW-0418">Kinase</keyword>
<dbReference type="PROSITE" id="PS50112">
    <property type="entry name" value="PAS"/>
    <property type="match status" value="2"/>
</dbReference>
<feature type="domain" description="PAS" evidence="9">
    <location>
        <begin position="126"/>
        <end position="199"/>
    </location>
</feature>
<name>A0A540X6I8_9BACT</name>
<proteinExistence type="predicted"/>
<protein>
    <recommendedName>
        <fullName evidence="2">histidine kinase</fullName>
        <ecNumber evidence="2">2.7.13.3</ecNumber>
    </recommendedName>
</protein>
<evidence type="ECO:0000259" key="7">
    <source>
        <dbReference type="PROSITE" id="PS50109"/>
    </source>
</evidence>
<evidence type="ECO:0000256" key="1">
    <source>
        <dbReference type="ARBA" id="ARBA00000085"/>
    </source>
</evidence>
<dbReference type="RefSeq" id="WP_141641502.1">
    <property type="nucleotide sequence ID" value="NZ_VIFM01000016.1"/>
</dbReference>
<dbReference type="PROSITE" id="PS50109">
    <property type="entry name" value="HIS_KIN"/>
    <property type="match status" value="1"/>
</dbReference>
<keyword evidence="3 6" id="KW-0597">Phosphoprotein</keyword>
<dbReference type="GO" id="GO:0000155">
    <property type="term" value="F:phosphorelay sensor kinase activity"/>
    <property type="evidence" value="ECO:0007669"/>
    <property type="project" value="InterPro"/>
</dbReference>
<dbReference type="Pfam" id="PF08448">
    <property type="entry name" value="PAS_4"/>
    <property type="match status" value="2"/>
</dbReference>
<dbReference type="SUPFAM" id="SSF55874">
    <property type="entry name" value="ATPase domain of HSP90 chaperone/DNA topoisomerase II/histidine kinase"/>
    <property type="match status" value="1"/>
</dbReference>
<reference evidence="11 12" key="1">
    <citation type="submission" date="2019-06" db="EMBL/GenBank/DDBJ databases">
        <authorList>
            <person name="Livingstone P."/>
            <person name="Whitworth D."/>
        </authorList>
    </citation>
    <scope>NUCLEOTIDE SEQUENCE [LARGE SCALE GENOMIC DNA]</scope>
    <source>
        <strain evidence="11 12">AM401</strain>
    </source>
</reference>
<evidence type="ECO:0000256" key="6">
    <source>
        <dbReference type="PROSITE-ProRule" id="PRU00169"/>
    </source>
</evidence>
<dbReference type="InterPro" id="IPR013656">
    <property type="entry name" value="PAS_4"/>
</dbReference>
<evidence type="ECO:0000313" key="11">
    <source>
        <dbReference type="EMBL" id="TQF16897.1"/>
    </source>
</evidence>
<dbReference type="AlphaFoldDB" id="A0A540X6I8"/>
<feature type="modified residue" description="4-aspartylphosphate" evidence="6">
    <location>
        <position position="47"/>
    </location>
</feature>
<feature type="domain" description="Histidine kinase" evidence="7">
    <location>
        <begin position="407"/>
        <end position="622"/>
    </location>
</feature>
<dbReference type="Pfam" id="PF02518">
    <property type="entry name" value="HATPase_c"/>
    <property type="match status" value="1"/>
</dbReference>
<gene>
    <name evidence="11" type="ORF">FJV41_06020</name>
</gene>
<dbReference type="SUPFAM" id="SSF47384">
    <property type="entry name" value="Homodimeric domain of signal transducing histidine kinase"/>
    <property type="match status" value="1"/>
</dbReference>
<dbReference type="InterPro" id="IPR004358">
    <property type="entry name" value="Sig_transdc_His_kin-like_C"/>
</dbReference>
<dbReference type="InterPro" id="IPR000014">
    <property type="entry name" value="PAS"/>
</dbReference>
<dbReference type="CDD" id="cd17574">
    <property type="entry name" value="REC_OmpR"/>
    <property type="match status" value="1"/>
</dbReference>
<dbReference type="CDD" id="cd00130">
    <property type="entry name" value="PAS"/>
    <property type="match status" value="2"/>
</dbReference>
<dbReference type="Gene3D" id="3.30.450.20">
    <property type="entry name" value="PAS domain"/>
    <property type="match status" value="2"/>
</dbReference>
<dbReference type="PROSITE" id="PS50113">
    <property type="entry name" value="PAC"/>
    <property type="match status" value="1"/>
</dbReference>
<comment type="catalytic activity">
    <reaction evidence="1">
        <text>ATP + protein L-histidine = ADP + protein N-phospho-L-histidine.</text>
        <dbReference type="EC" id="2.7.13.3"/>
    </reaction>
</comment>
<dbReference type="SMART" id="SM00388">
    <property type="entry name" value="HisKA"/>
    <property type="match status" value="1"/>
</dbReference>
<dbReference type="CDD" id="cd00075">
    <property type="entry name" value="HATPase"/>
    <property type="match status" value="1"/>
</dbReference>
<accession>A0A540X6I8</accession>
<dbReference type="PANTHER" id="PTHR43547">
    <property type="entry name" value="TWO-COMPONENT HISTIDINE KINASE"/>
    <property type="match status" value="1"/>
</dbReference>
<dbReference type="EMBL" id="VIFM01000016">
    <property type="protein sequence ID" value="TQF16897.1"/>
    <property type="molecule type" value="Genomic_DNA"/>
</dbReference>
<dbReference type="Gene3D" id="1.10.287.130">
    <property type="match status" value="1"/>
</dbReference>
<sequence>MVDDSAMQMERARALLSKHHAVETFRDAETMLERLTQGPPPDVLLLDWQLPGVSGLDACRYVREHYDDVSLPILILSARGAHADFTEGLRAGASDYVAKPYDDAELLARVGSLLRIRAQGQQLREREAYLATTLSSIGDAVITTDRAGRITFLNPVAERVTGWHDSDARQRPVSEVFRLIDAGTRAPVEDPVGRVLTLGTPQGLIGATLLSRKDGSEVPIEDSAAPIRVGASDLTGAVLVFRDVTEQTRVRRHSEALDAKIRASEAELRVLLDAIPVLVSYVAPDETYGRVNKAYEEWFGIEQDSLRGRSIREVIGEAAYAVLGPYVKRGLAGESFSFEQHDVPYRLGGTRDVKVTFIAHREPGQDPGGYVALLQDITAERRLTKEREHSVEQQRRQAEFEQQLIGIVSHDLRNPLGAILMGAARLNQQDGLDPGVRKLAARIQSSAARAVRMVNELLDFTQARMGGGIRIECGPTDLHALMRAMVEEVEAANPSAQVRVELSGNGQGLWDGDRLSQVLQNLVTNALKYGEPETPIHVACRGDAEQVTFSVHNMGAPIPEDQLPALFQPFQRGTDGVDKAGRSVGLGLFIVKSIVDAHGGRIDVRSSTDKGTTFIVTLPRHACSSAPR</sequence>
<dbReference type="Proteomes" id="UP000315369">
    <property type="component" value="Unassembled WGS sequence"/>
</dbReference>
<dbReference type="Pfam" id="PF00512">
    <property type="entry name" value="HisKA"/>
    <property type="match status" value="1"/>
</dbReference>
<dbReference type="InterPro" id="IPR036890">
    <property type="entry name" value="HATPase_C_sf"/>
</dbReference>
<dbReference type="InterPro" id="IPR000700">
    <property type="entry name" value="PAS-assoc_C"/>
</dbReference>
<dbReference type="FunFam" id="3.30.565.10:FF:000006">
    <property type="entry name" value="Sensor histidine kinase WalK"/>
    <property type="match status" value="1"/>
</dbReference>
<dbReference type="CDD" id="cd00082">
    <property type="entry name" value="HisKA"/>
    <property type="match status" value="1"/>
</dbReference>
<feature type="domain" description="PAS" evidence="9">
    <location>
        <begin position="264"/>
        <end position="334"/>
    </location>
</feature>
<dbReference type="InterPro" id="IPR001789">
    <property type="entry name" value="Sig_transdc_resp-reg_receiver"/>
</dbReference>
<feature type="domain" description="Response regulatory" evidence="8">
    <location>
        <begin position="1"/>
        <end position="114"/>
    </location>
</feature>
<dbReference type="InterPro" id="IPR005467">
    <property type="entry name" value="His_kinase_dom"/>
</dbReference>
<evidence type="ECO:0000259" key="9">
    <source>
        <dbReference type="PROSITE" id="PS50112"/>
    </source>
</evidence>
<dbReference type="InterPro" id="IPR036097">
    <property type="entry name" value="HisK_dim/P_sf"/>
</dbReference>
<comment type="caution">
    <text evidence="11">The sequence shown here is derived from an EMBL/GenBank/DDBJ whole genome shotgun (WGS) entry which is preliminary data.</text>
</comment>
<dbReference type="SMART" id="SM00387">
    <property type="entry name" value="HATPase_c"/>
    <property type="match status" value="1"/>
</dbReference>
<dbReference type="SUPFAM" id="SSF52172">
    <property type="entry name" value="CheY-like"/>
    <property type="match status" value="1"/>
</dbReference>
<dbReference type="SMART" id="SM00091">
    <property type="entry name" value="PAS"/>
    <property type="match status" value="2"/>
</dbReference>
<dbReference type="OrthoDB" id="5378443at2"/>
<dbReference type="InterPro" id="IPR035965">
    <property type="entry name" value="PAS-like_dom_sf"/>
</dbReference>